<protein>
    <submittedName>
        <fullName evidence="2">Uncharacterized protein</fullName>
    </submittedName>
</protein>
<evidence type="ECO:0000313" key="2">
    <source>
        <dbReference type="EMBL" id="SPB17809.1"/>
    </source>
</evidence>
<feature type="region of interest" description="Disordered" evidence="1">
    <location>
        <begin position="228"/>
        <end position="254"/>
    </location>
</feature>
<sequence length="254" mass="28204">MESEMLEKVAPPAELAPAEKWHVSAIDHVVTTHPQHRLLTIWRRNLECLALDFVSLESNVVYASVRQLASMYPVPEMLTTDRTILSGPLVVAACSFQHAVGVRWSAPTPEHKAAFQDLVHLGRRLSDGQLYSCATLQAVFDGWRKRFNAALAGEVNPDWSLELGAPRADWLELYLEEVHSRGAAMAVETLRRPVPRSCKEFRDRQTPAEQRVEAAHAVVVDVLGQRRSVRKPQTSPSRSRAAEAVASTIVSSNA</sequence>
<organism evidence="2 3">
    <name type="scientific">Caballeronia novacaledonica</name>
    <dbReference type="NCBI Taxonomy" id="1544861"/>
    <lineage>
        <taxon>Bacteria</taxon>
        <taxon>Pseudomonadati</taxon>
        <taxon>Pseudomonadota</taxon>
        <taxon>Betaproteobacteria</taxon>
        <taxon>Burkholderiales</taxon>
        <taxon>Burkholderiaceae</taxon>
        <taxon>Caballeronia</taxon>
    </lineage>
</organism>
<dbReference type="EMBL" id="OGTP01000023">
    <property type="protein sequence ID" value="SPB17809.1"/>
    <property type="molecule type" value="Genomic_DNA"/>
</dbReference>
<keyword evidence="3" id="KW-1185">Reference proteome</keyword>
<gene>
    <name evidence="2" type="ORF">NOV72_05012</name>
</gene>
<proteinExistence type="predicted"/>
<accession>A0A2U3IC77</accession>
<evidence type="ECO:0000313" key="3">
    <source>
        <dbReference type="Proteomes" id="UP000238169"/>
    </source>
</evidence>
<evidence type="ECO:0000256" key="1">
    <source>
        <dbReference type="SAM" id="MobiDB-lite"/>
    </source>
</evidence>
<dbReference type="Proteomes" id="UP000238169">
    <property type="component" value="Unassembled WGS sequence"/>
</dbReference>
<name>A0A2U3IC77_9BURK</name>
<dbReference type="AlphaFoldDB" id="A0A2U3IC77"/>
<reference evidence="3" key="1">
    <citation type="submission" date="2018-01" db="EMBL/GenBank/DDBJ databases">
        <authorList>
            <person name="Peeters C."/>
        </authorList>
    </citation>
    <scope>NUCLEOTIDE SEQUENCE [LARGE SCALE GENOMIC DNA]</scope>
</reference>